<accession>A0A916XQP8</accession>
<dbReference type="PANTHER" id="PTHR42718:SF48">
    <property type="entry name" value="CONSERVED TWO-DOMAIN MEMBRANE PROTEIN-RELATED"/>
    <property type="match status" value="1"/>
</dbReference>
<dbReference type="PROSITE" id="PS51257">
    <property type="entry name" value="PROKAR_LIPOPROTEIN"/>
    <property type="match status" value="1"/>
</dbReference>
<feature type="transmembrane region" description="Helical" evidence="5">
    <location>
        <begin position="400"/>
        <end position="422"/>
    </location>
</feature>
<feature type="transmembrane region" description="Helical" evidence="5">
    <location>
        <begin position="143"/>
        <end position="162"/>
    </location>
</feature>
<feature type="transmembrane region" description="Helical" evidence="5">
    <location>
        <begin position="200"/>
        <end position="219"/>
    </location>
</feature>
<organism evidence="7 8">
    <name type="scientific">Chelatococcus reniformis</name>
    <dbReference type="NCBI Taxonomy" id="1494448"/>
    <lineage>
        <taxon>Bacteria</taxon>
        <taxon>Pseudomonadati</taxon>
        <taxon>Pseudomonadota</taxon>
        <taxon>Alphaproteobacteria</taxon>
        <taxon>Hyphomicrobiales</taxon>
        <taxon>Chelatococcaceae</taxon>
        <taxon>Chelatococcus</taxon>
    </lineage>
</organism>
<feature type="transmembrane region" description="Helical" evidence="5">
    <location>
        <begin position="106"/>
        <end position="131"/>
    </location>
</feature>
<keyword evidence="3 5" id="KW-1133">Transmembrane helix</keyword>
<name>A0A916XQP8_9HYPH</name>
<feature type="transmembrane region" description="Helical" evidence="5">
    <location>
        <begin position="168"/>
        <end position="188"/>
    </location>
</feature>
<feature type="transmembrane region" description="Helical" evidence="5">
    <location>
        <begin position="434"/>
        <end position="453"/>
    </location>
</feature>
<feature type="domain" description="Major facilitator superfamily (MFS) profile" evidence="6">
    <location>
        <begin position="14"/>
        <end position="458"/>
    </location>
</feature>
<dbReference type="Gene3D" id="1.20.1250.20">
    <property type="entry name" value="MFS general substrate transporter like domains"/>
    <property type="match status" value="1"/>
</dbReference>
<reference evidence="7" key="2">
    <citation type="submission" date="2020-09" db="EMBL/GenBank/DDBJ databases">
        <authorList>
            <person name="Sun Q."/>
            <person name="Zhou Y."/>
        </authorList>
    </citation>
    <scope>NUCLEOTIDE SEQUENCE</scope>
    <source>
        <strain evidence="7">CGMCC 1.12919</strain>
    </source>
</reference>
<dbReference type="Gene3D" id="1.20.1720.10">
    <property type="entry name" value="Multidrug resistance protein D"/>
    <property type="match status" value="1"/>
</dbReference>
<evidence type="ECO:0000313" key="8">
    <source>
        <dbReference type="Proteomes" id="UP000637002"/>
    </source>
</evidence>
<dbReference type="InterPro" id="IPR020846">
    <property type="entry name" value="MFS_dom"/>
</dbReference>
<evidence type="ECO:0000256" key="5">
    <source>
        <dbReference type="SAM" id="Phobius"/>
    </source>
</evidence>
<dbReference type="RefSeq" id="WP_210324610.1">
    <property type="nucleotide sequence ID" value="NZ_BMGG01000012.1"/>
</dbReference>
<dbReference type="Pfam" id="PF07690">
    <property type="entry name" value="MFS_1"/>
    <property type="match status" value="1"/>
</dbReference>
<reference evidence="7" key="1">
    <citation type="journal article" date="2014" name="Int. J. Syst. Evol. Microbiol.">
        <title>Complete genome sequence of Corynebacterium casei LMG S-19264T (=DSM 44701T), isolated from a smear-ripened cheese.</title>
        <authorList>
            <consortium name="US DOE Joint Genome Institute (JGI-PGF)"/>
            <person name="Walter F."/>
            <person name="Albersmeier A."/>
            <person name="Kalinowski J."/>
            <person name="Ruckert C."/>
        </authorList>
    </citation>
    <scope>NUCLEOTIDE SEQUENCE</scope>
    <source>
        <strain evidence="7">CGMCC 1.12919</strain>
    </source>
</reference>
<evidence type="ECO:0000256" key="3">
    <source>
        <dbReference type="ARBA" id="ARBA00022989"/>
    </source>
</evidence>
<feature type="transmembrane region" description="Helical" evidence="5">
    <location>
        <begin position="231"/>
        <end position="250"/>
    </location>
</feature>
<feature type="transmembrane region" description="Helical" evidence="5">
    <location>
        <begin position="271"/>
        <end position="291"/>
    </location>
</feature>
<feature type="transmembrane region" description="Helical" evidence="5">
    <location>
        <begin position="12"/>
        <end position="31"/>
    </location>
</feature>
<evidence type="ECO:0000256" key="4">
    <source>
        <dbReference type="ARBA" id="ARBA00023136"/>
    </source>
</evidence>
<dbReference type="GO" id="GO:0022857">
    <property type="term" value="F:transmembrane transporter activity"/>
    <property type="evidence" value="ECO:0007669"/>
    <property type="project" value="InterPro"/>
</dbReference>
<feature type="transmembrane region" description="Helical" evidence="5">
    <location>
        <begin position="363"/>
        <end position="388"/>
    </location>
</feature>
<feature type="transmembrane region" description="Helical" evidence="5">
    <location>
        <begin position="303"/>
        <end position="322"/>
    </location>
</feature>
<gene>
    <name evidence="7" type="ORF">GCM10010994_56630</name>
</gene>
<keyword evidence="2 5" id="KW-0812">Transmembrane</keyword>
<sequence length="475" mass="48663">MPPPEARNTSPGQVLAIACVGIVLANLDLFIVNVALPDISSAFPDASLEKLSWILNGYAIAYAALLIFFGRLAERFRRDRSFLLGVALFTAASAACAAAVSVEMLIVFRVAQAAGAALMTPTSLGLLLASFPAERRGGAVRMWTAVGGFAAAFGPPLGGLLVSASWRWIFLVNIPIGIAALIIGWRRLPAIPGHDVPKPNPGAALLVTAGIATLTFGIMKISEWGWSSAGVGLALASSAVLLALFVTHCLRSANPFVDPALFRIRQFRGAVLVLAPFSAAFAASLLAVMLWPQVGWEWSALKTGLAIAIGPLTVPAVSILITGRLIARFGIAPVGAAGLAFVALSSASWAAGTGLQPDLAGTLASMVLMGIGVGLALPTLMGAGAAALPPSAFATGSGVLNMIRQTGMAIGVAVCVALIGSPQTPTERLQAFQGAWWAIAVVALAGLVPLLLLRQPKRAQASTPAPVVPSSVPGE</sequence>
<dbReference type="PANTHER" id="PTHR42718">
    <property type="entry name" value="MAJOR FACILITATOR SUPERFAMILY MULTIDRUG TRANSPORTER MFSC"/>
    <property type="match status" value="1"/>
</dbReference>
<comment type="caution">
    <text evidence="7">The sequence shown here is derived from an EMBL/GenBank/DDBJ whole genome shotgun (WGS) entry which is preliminary data.</text>
</comment>
<dbReference type="GO" id="GO:0016020">
    <property type="term" value="C:membrane"/>
    <property type="evidence" value="ECO:0007669"/>
    <property type="project" value="UniProtKB-SubCell"/>
</dbReference>
<protein>
    <submittedName>
        <fullName evidence="7">MFS transporter</fullName>
    </submittedName>
</protein>
<dbReference type="Proteomes" id="UP000637002">
    <property type="component" value="Unassembled WGS sequence"/>
</dbReference>
<feature type="transmembrane region" description="Helical" evidence="5">
    <location>
        <begin position="51"/>
        <end position="70"/>
    </location>
</feature>
<dbReference type="InterPro" id="IPR011701">
    <property type="entry name" value="MFS"/>
</dbReference>
<dbReference type="SUPFAM" id="SSF103473">
    <property type="entry name" value="MFS general substrate transporter"/>
    <property type="match status" value="1"/>
</dbReference>
<keyword evidence="8" id="KW-1185">Reference proteome</keyword>
<keyword evidence="4 5" id="KW-0472">Membrane</keyword>
<evidence type="ECO:0000256" key="1">
    <source>
        <dbReference type="ARBA" id="ARBA00004141"/>
    </source>
</evidence>
<dbReference type="InterPro" id="IPR036259">
    <property type="entry name" value="MFS_trans_sf"/>
</dbReference>
<evidence type="ECO:0000313" key="7">
    <source>
        <dbReference type="EMBL" id="GGC91537.1"/>
    </source>
</evidence>
<evidence type="ECO:0000256" key="2">
    <source>
        <dbReference type="ARBA" id="ARBA00022692"/>
    </source>
</evidence>
<dbReference type="AlphaFoldDB" id="A0A916XQP8"/>
<dbReference type="CDD" id="cd17321">
    <property type="entry name" value="MFS_MMR_MDR_like"/>
    <property type="match status" value="1"/>
</dbReference>
<comment type="subcellular location">
    <subcellularLocation>
        <location evidence="1">Membrane</location>
        <topology evidence="1">Multi-pass membrane protein</topology>
    </subcellularLocation>
</comment>
<feature type="transmembrane region" description="Helical" evidence="5">
    <location>
        <begin position="82"/>
        <end position="100"/>
    </location>
</feature>
<evidence type="ECO:0000259" key="6">
    <source>
        <dbReference type="PROSITE" id="PS50850"/>
    </source>
</evidence>
<feature type="transmembrane region" description="Helical" evidence="5">
    <location>
        <begin position="329"/>
        <end position="351"/>
    </location>
</feature>
<dbReference type="EMBL" id="BMGG01000012">
    <property type="protein sequence ID" value="GGC91537.1"/>
    <property type="molecule type" value="Genomic_DNA"/>
</dbReference>
<dbReference type="PROSITE" id="PS50850">
    <property type="entry name" value="MFS"/>
    <property type="match status" value="1"/>
</dbReference>
<proteinExistence type="predicted"/>